<accession>A0A0J6RWI8</accession>
<keyword evidence="2" id="KW-1185">Reference proteome</keyword>
<evidence type="ECO:0000313" key="1">
    <source>
        <dbReference type="EMBL" id="KMO27210.1"/>
    </source>
</evidence>
<evidence type="ECO:0000313" key="2">
    <source>
        <dbReference type="Proteomes" id="UP000035955"/>
    </source>
</evidence>
<dbReference type="EMBL" id="LABY01000406">
    <property type="protein sequence ID" value="KMO27210.1"/>
    <property type="molecule type" value="Genomic_DNA"/>
</dbReference>
<dbReference type="Proteomes" id="UP000035955">
    <property type="component" value="Unassembled WGS sequence"/>
</dbReference>
<name>A0A0J6RWI8_9HYPH</name>
<reference evidence="1 2" key="1">
    <citation type="submission" date="2015-03" db="EMBL/GenBank/DDBJ databases">
        <title>Genome sequencing of Methylobacterium variabile DSM 16961.</title>
        <authorList>
            <person name="Chaudhry V."/>
            <person name="Patil P.B."/>
        </authorList>
    </citation>
    <scope>NUCLEOTIDE SEQUENCE [LARGE SCALE GENOMIC DNA]</scope>
    <source>
        <strain evidence="1 2">DSM 16961</strain>
    </source>
</reference>
<dbReference type="RefSeq" id="WP_048448609.1">
    <property type="nucleotide sequence ID" value="NZ_LABY01000406.1"/>
</dbReference>
<proteinExistence type="predicted"/>
<protein>
    <submittedName>
        <fullName evidence="1">Uncharacterized protein</fullName>
    </submittedName>
</protein>
<sequence>MTDPDAPISSWMPIVWYKGYLPGLPDLCLGRWPADIATETPWKLWAVESAKERDALLAALARPVPRKGGALDFSAGPDAAVSRPGTGDPVLALYEPPAPGWPWITLGRWPREIGRQVEAHREVYTWDPDMTEAAAHDRIAQGIGDGMSRAELLSRPPAGTA</sequence>
<comment type="caution">
    <text evidence="1">The sequence shown here is derived from an EMBL/GenBank/DDBJ whole genome shotgun (WGS) entry which is preliminary data.</text>
</comment>
<gene>
    <name evidence="1" type="ORF">VQ02_33600</name>
</gene>
<organism evidence="1 2">
    <name type="scientific">Methylobacterium variabile</name>
    <dbReference type="NCBI Taxonomy" id="298794"/>
    <lineage>
        <taxon>Bacteria</taxon>
        <taxon>Pseudomonadati</taxon>
        <taxon>Pseudomonadota</taxon>
        <taxon>Alphaproteobacteria</taxon>
        <taxon>Hyphomicrobiales</taxon>
        <taxon>Methylobacteriaceae</taxon>
        <taxon>Methylobacterium</taxon>
    </lineage>
</organism>
<dbReference type="AlphaFoldDB" id="A0A0J6RWI8"/>
<dbReference type="PATRIC" id="fig|298794.3.peg.5610"/>
<dbReference type="OrthoDB" id="7475420at2"/>